<keyword evidence="4" id="KW-0274">FAD</keyword>
<dbReference type="KEGG" id="slim:SCL_2650"/>
<dbReference type="Pfam" id="PF08031">
    <property type="entry name" value="BBE"/>
    <property type="match status" value="1"/>
</dbReference>
<evidence type="ECO:0000256" key="5">
    <source>
        <dbReference type="ARBA" id="ARBA00023002"/>
    </source>
</evidence>
<protein>
    <submittedName>
        <fullName evidence="7">FAD-linked oxidase</fullName>
    </submittedName>
</protein>
<evidence type="ECO:0000313" key="7">
    <source>
        <dbReference type="EMBL" id="BAV34927.1"/>
    </source>
</evidence>
<dbReference type="Gene3D" id="3.30.465.10">
    <property type="match status" value="1"/>
</dbReference>
<dbReference type="PANTHER" id="PTHR42973:SF39">
    <property type="entry name" value="FAD-BINDING PCMH-TYPE DOMAIN-CONTAINING PROTEIN"/>
    <property type="match status" value="1"/>
</dbReference>
<dbReference type="InterPro" id="IPR036318">
    <property type="entry name" value="FAD-bd_PCMH-like_sf"/>
</dbReference>
<keyword evidence="3" id="KW-0285">Flavoprotein</keyword>
<evidence type="ECO:0000256" key="1">
    <source>
        <dbReference type="ARBA" id="ARBA00001974"/>
    </source>
</evidence>
<dbReference type="GO" id="GO:0071949">
    <property type="term" value="F:FAD binding"/>
    <property type="evidence" value="ECO:0007669"/>
    <property type="project" value="InterPro"/>
</dbReference>
<dbReference type="InterPro" id="IPR006093">
    <property type="entry name" value="Oxy_OxRdtase_FAD_BS"/>
</dbReference>
<dbReference type="Gene3D" id="3.40.462.20">
    <property type="match status" value="1"/>
</dbReference>
<name>A0A1B4XJE1_9GAMM</name>
<dbReference type="InterPro" id="IPR016167">
    <property type="entry name" value="FAD-bd_PCMH_sub1"/>
</dbReference>
<keyword evidence="5" id="KW-0560">Oxidoreductase</keyword>
<gene>
    <name evidence="7" type="ORF">SCL_2650</name>
</gene>
<dbReference type="Proteomes" id="UP000243180">
    <property type="component" value="Chromosome"/>
</dbReference>
<evidence type="ECO:0000256" key="3">
    <source>
        <dbReference type="ARBA" id="ARBA00022630"/>
    </source>
</evidence>
<accession>A0A1B4XJE1</accession>
<comment type="similarity">
    <text evidence="2">Belongs to the oxygen-dependent FAD-linked oxidoreductase family.</text>
</comment>
<dbReference type="PANTHER" id="PTHR42973">
    <property type="entry name" value="BINDING OXIDOREDUCTASE, PUTATIVE (AFU_ORTHOLOGUE AFUA_1G17690)-RELATED"/>
    <property type="match status" value="1"/>
</dbReference>
<dbReference type="GO" id="GO:0016491">
    <property type="term" value="F:oxidoreductase activity"/>
    <property type="evidence" value="ECO:0007669"/>
    <property type="project" value="UniProtKB-KW"/>
</dbReference>
<dbReference type="Gene3D" id="3.30.43.10">
    <property type="entry name" value="Uridine Diphospho-n-acetylenolpyruvylglucosamine Reductase, domain 2"/>
    <property type="match status" value="1"/>
</dbReference>
<organism evidence="7 8">
    <name type="scientific">Sulfuricaulis limicola</name>
    <dbReference type="NCBI Taxonomy" id="1620215"/>
    <lineage>
        <taxon>Bacteria</taxon>
        <taxon>Pseudomonadati</taxon>
        <taxon>Pseudomonadota</taxon>
        <taxon>Gammaproteobacteria</taxon>
        <taxon>Acidiferrobacterales</taxon>
        <taxon>Acidiferrobacteraceae</taxon>
        <taxon>Sulfuricaulis</taxon>
    </lineage>
</organism>
<proteinExistence type="inferred from homology"/>
<dbReference type="RefSeq" id="WP_197702642.1">
    <property type="nucleotide sequence ID" value="NZ_AP014879.1"/>
</dbReference>
<dbReference type="InterPro" id="IPR006094">
    <property type="entry name" value="Oxid_FAD_bind_N"/>
</dbReference>
<dbReference type="InterPro" id="IPR016169">
    <property type="entry name" value="FAD-bd_PCMH_sub2"/>
</dbReference>
<evidence type="ECO:0000313" key="8">
    <source>
        <dbReference type="Proteomes" id="UP000243180"/>
    </source>
</evidence>
<dbReference type="SUPFAM" id="SSF56176">
    <property type="entry name" value="FAD-binding/transporter-associated domain-like"/>
    <property type="match status" value="1"/>
</dbReference>
<dbReference type="InterPro" id="IPR016166">
    <property type="entry name" value="FAD-bd_PCMH"/>
</dbReference>
<sequence length="487" mass="52720">MNSMAITQLDGSPGTLAISDIDEFAKRLRGRLVRRGDADYAGVRAVWNGMIEKQPALIARVQGVADVIETICFARKHDLLISVRGGGHNVAGTALCDGGLTIDLSQMKAVLVNADAREAVVQPGATWGDVDRETQLYGLAVPSGIISNTGVPGLTLGGGFGWLSRKYGYTCDNLLEAELITAEGQVVRASAKENADLFWGLRGGGGNFGVVTAFRFRLQPAGPQVMGGMILYPLDKAAEVLEFFREFTASAPEELGALAVLRPAPPAPFLPKELHGKPVVAIVVCYHGDPVEGARVLKPLKEFGRPLADVIGPKPFTAMQTMLDGGQLAGRQYYWKSEYLREIRDDAIDTLIAQARQLGSPHSAILVFQLGGAISRVGATETAASGRDARYIVNIAGAWENKSDTGREVKWVRDTWAALRPFGTGAVYVNFMADDERPERLHAAYGTAIYQRLAALKDRYDPDNFFRTNQNIRPAQERRPVEVAAVN</sequence>
<keyword evidence="8" id="KW-1185">Reference proteome</keyword>
<comment type="cofactor">
    <cofactor evidence="1">
        <name>FAD</name>
        <dbReference type="ChEBI" id="CHEBI:57692"/>
    </cofactor>
</comment>
<dbReference type="InterPro" id="IPR050416">
    <property type="entry name" value="FAD-linked_Oxidoreductase"/>
</dbReference>
<dbReference type="AlphaFoldDB" id="A0A1B4XJE1"/>
<evidence type="ECO:0000259" key="6">
    <source>
        <dbReference type="PROSITE" id="PS51387"/>
    </source>
</evidence>
<dbReference type="PROSITE" id="PS00862">
    <property type="entry name" value="OX2_COVAL_FAD"/>
    <property type="match status" value="1"/>
</dbReference>
<evidence type="ECO:0000256" key="2">
    <source>
        <dbReference type="ARBA" id="ARBA00005466"/>
    </source>
</evidence>
<dbReference type="InParanoid" id="A0A1B4XJE1"/>
<dbReference type="PROSITE" id="PS51387">
    <property type="entry name" value="FAD_PCMH"/>
    <property type="match status" value="1"/>
</dbReference>
<dbReference type="EMBL" id="AP014879">
    <property type="protein sequence ID" value="BAV34927.1"/>
    <property type="molecule type" value="Genomic_DNA"/>
</dbReference>
<feature type="domain" description="FAD-binding PCMH-type" evidence="6">
    <location>
        <begin position="50"/>
        <end position="221"/>
    </location>
</feature>
<reference evidence="7 8" key="1">
    <citation type="submission" date="2015-05" db="EMBL/GenBank/DDBJ databases">
        <title>Complete genome sequence of a sulfur-oxidizing gammaproteobacterium strain HA5.</title>
        <authorList>
            <person name="Miura A."/>
            <person name="Kojima H."/>
            <person name="Fukui M."/>
        </authorList>
    </citation>
    <scope>NUCLEOTIDE SEQUENCE [LARGE SCALE GENOMIC DNA]</scope>
    <source>
        <strain evidence="7 8">HA5</strain>
    </source>
</reference>
<dbReference type="Pfam" id="PF01565">
    <property type="entry name" value="FAD_binding_4"/>
    <property type="match status" value="1"/>
</dbReference>
<dbReference type="InterPro" id="IPR012951">
    <property type="entry name" value="BBE"/>
</dbReference>
<evidence type="ECO:0000256" key="4">
    <source>
        <dbReference type="ARBA" id="ARBA00022827"/>
    </source>
</evidence>